<keyword evidence="4" id="KW-1185">Reference proteome</keyword>
<comment type="similarity">
    <text evidence="1">Belongs to the AHA1 family.</text>
</comment>
<evidence type="ECO:0000259" key="2">
    <source>
        <dbReference type="Pfam" id="PF08327"/>
    </source>
</evidence>
<reference evidence="3" key="1">
    <citation type="submission" date="2022-06" db="EMBL/GenBank/DDBJ databases">
        <title>Novel species in genus nocardia.</title>
        <authorList>
            <person name="Li F."/>
        </authorList>
    </citation>
    <scope>NUCLEOTIDE SEQUENCE</scope>
    <source>
        <strain evidence="3">CDC141</strain>
    </source>
</reference>
<dbReference type="EMBL" id="JAMRXG010000006">
    <property type="protein sequence ID" value="MCM6774756.1"/>
    <property type="molecule type" value="Genomic_DNA"/>
</dbReference>
<dbReference type="InterPro" id="IPR023393">
    <property type="entry name" value="START-like_dom_sf"/>
</dbReference>
<dbReference type="Pfam" id="PF08327">
    <property type="entry name" value="AHSA1"/>
    <property type="match status" value="1"/>
</dbReference>
<comment type="caution">
    <text evidence="3">The sequence shown here is derived from an EMBL/GenBank/DDBJ whole genome shotgun (WGS) entry which is preliminary data.</text>
</comment>
<dbReference type="Proteomes" id="UP001139157">
    <property type="component" value="Unassembled WGS sequence"/>
</dbReference>
<name>A0A9X2E6W4_9NOCA</name>
<evidence type="ECO:0000313" key="3">
    <source>
        <dbReference type="EMBL" id="MCM6774756.1"/>
    </source>
</evidence>
<feature type="domain" description="Activator of Hsp90 ATPase homologue 1/2-like C-terminal" evidence="2">
    <location>
        <begin position="15"/>
        <end position="142"/>
    </location>
</feature>
<protein>
    <submittedName>
        <fullName evidence="3">SRPBCC family protein</fullName>
    </submittedName>
</protein>
<dbReference type="CDD" id="cd08900">
    <property type="entry name" value="SRPBCC_CalC_Aha1-like_7"/>
    <property type="match status" value="1"/>
</dbReference>
<sequence length="149" mass="16570">MSVVHATFTLEREYNASPATVFAAWSDPAIKARWFAGSSAQHQLDFRVGGRETARGVHDGVDLMFETVYQEIVPDERLVYTSTMHWGETVATISLAAVEFVATEAGTRLVVTEHGVYLDGHEQPAWREEGTGNQLYALARELERTPSSR</sequence>
<dbReference type="InterPro" id="IPR013538">
    <property type="entry name" value="ASHA1/2-like_C"/>
</dbReference>
<evidence type="ECO:0000256" key="1">
    <source>
        <dbReference type="ARBA" id="ARBA00006817"/>
    </source>
</evidence>
<evidence type="ECO:0000313" key="4">
    <source>
        <dbReference type="Proteomes" id="UP001139157"/>
    </source>
</evidence>
<accession>A0A9X2E6W4</accession>
<proteinExistence type="inferred from homology"/>
<dbReference type="Gene3D" id="3.30.530.20">
    <property type="match status" value="1"/>
</dbReference>
<dbReference type="AlphaFoldDB" id="A0A9X2E6W4"/>
<organism evidence="3 4">
    <name type="scientific">Nocardia pulmonis</name>
    <dbReference type="NCBI Taxonomy" id="2951408"/>
    <lineage>
        <taxon>Bacteria</taxon>
        <taxon>Bacillati</taxon>
        <taxon>Actinomycetota</taxon>
        <taxon>Actinomycetes</taxon>
        <taxon>Mycobacteriales</taxon>
        <taxon>Nocardiaceae</taxon>
        <taxon>Nocardia</taxon>
    </lineage>
</organism>
<gene>
    <name evidence="3" type="ORF">NDR86_14885</name>
</gene>
<dbReference type="RefSeq" id="WP_251912671.1">
    <property type="nucleotide sequence ID" value="NZ_JAMRXG010000006.1"/>
</dbReference>
<dbReference type="SUPFAM" id="SSF55961">
    <property type="entry name" value="Bet v1-like"/>
    <property type="match status" value="1"/>
</dbReference>